<gene>
    <name evidence="1" type="ORF">V865_002297</name>
</gene>
<dbReference type="KEGG" id="ker:91101101"/>
<evidence type="ECO:0000313" key="1">
    <source>
        <dbReference type="EMBL" id="WWD04229.1"/>
    </source>
</evidence>
<organism evidence="1 2">
    <name type="scientific">Kwoniella europaea PYCC6329</name>
    <dbReference type="NCBI Taxonomy" id="1423913"/>
    <lineage>
        <taxon>Eukaryota</taxon>
        <taxon>Fungi</taxon>
        <taxon>Dikarya</taxon>
        <taxon>Basidiomycota</taxon>
        <taxon>Agaricomycotina</taxon>
        <taxon>Tremellomycetes</taxon>
        <taxon>Tremellales</taxon>
        <taxon>Cryptococcaceae</taxon>
        <taxon>Kwoniella</taxon>
    </lineage>
</organism>
<proteinExistence type="predicted"/>
<dbReference type="GeneID" id="91101101"/>
<dbReference type="EMBL" id="CP144089">
    <property type="protein sequence ID" value="WWD04229.1"/>
    <property type="molecule type" value="Genomic_DNA"/>
</dbReference>
<keyword evidence="2" id="KW-1185">Reference proteome</keyword>
<reference evidence="1 2" key="1">
    <citation type="submission" date="2024-01" db="EMBL/GenBank/DDBJ databases">
        <title>Comparative genomics of Cryptococcus and Kwoniella reveals pathogenesis evolution and contrasting modes of karyotype evolution via chromosome fusion or intercentromeric recombination.</title>
        <authorList>
            <person name="Coelho M.A."/>
            <person name="David-Palma M."/>
            <person name="Shea T."/>
            <person name="Bowers K."/>
            <person name="McGinley-Smith S."/>
            <person name="Mohammad A.W."/>
            <person name="Gnirke A."/>
            <person name="Yurkov A.M."/>
            <person name="Nowrousian M."/>
            <person name="Sun S."/>
            <person name="Cuomo C.A."/>
            <person name="Heitman J."/>
        </authorList>
    </citation>
    <scope>NUCLEOTIDE SEQUENCE [LARGE SCALE GENOMIC DNA]</scope>
    <source>
        <strain evidence="1 2">PYCC6329</strain>
    </source>
</reference>
<name>A0AAX4KDV2_9TREE</name>
<dbReference type="Proteomes" id="UP001358614">
    <property type="component" value="Chromosome 1"/>
</dbReference>
<sequence>MINTLTFFPSFLLPSKSLSTVQVPSLAELRRQAEQLASSIPSIPNYSSPPGKMKNEIDLPQRSKSRGLPIPFLTQDISWYTHTYTHSQPPYSYDAPPPRYSAREEGVREEDKEYIDDIDIGHGYDHIHRLGKNASTPSSSNKLSKTWNGGFRPIHIQGTLPSESGNTLRSKRKYGMKGSESFAESVRSLTQPSIYNMRENGTQHDTDKSLTWVEWITCRTCL</sequence>
<protein>
    <submittedName>
        <fullName evidence="1">Uncharacterized protein</fullName>
    </submittedName>
</protein>
<evidence type="ECO:0000313" key="2">
    <source>
        <dbReference type="Proteomes" id="UP001358614"/>
    </source>
</evidence>
<dbReference type="AlphaFoldDB" id="A0AAX4KDV2"/>
<dbReference type="RefSeq" id="XP_066082196.1">
    <property type="nucleotide sequence ID" value="XM_066226099.1"/>
</dbReference>
<accession>A0AAX4KDV2</accession>